<keyword evidence="2" id="KW-1185">Reference proteome</keyword>
<name>A0A8X6U346_NEPPI</name>
<reference evidence="1" key="1">
    <citation type="submission" date="2020-08" db="EMBL/GenBank/DDBJ databases">
        <title>Multicomponent nature underlies the extraordinary mechanical properties of spider dragline silk.</title>
        <authorList>
            <person name="Kono N."/>
            <person name="Nakamura H."/>
            <person name="Mori M."/>
            <person name="Yoshida Y."/>
            <person name="Ohtoshi R."/>
            <person name="Malay A.D."/>
            <person name="Moran D.A.P."/>
            <person name="Tomita M."/>
            <person name="Numata K."/>
            <person name="Arakawa K."/>
        </authorList>
    </citation>
    <scope>NUCLEOTIDE SEQUENCE</scope>
</reference>
<dbReference type="OrthoDB" id="422540at2759"/>
<proteinExistence type="predicted"/>
<evidence type="ECO:0000313" key="1">
    <source>
        <dbReference type="EMBL" id="GFT73801.1"/>
    </source>
</evidence>
<protein>
    <submittedName>
        <fullName evidence="1">Uncharacterized protein</fullName>
    </submittedName>
</protein>
<gene>
    <name evidence="1" type="ORF">NPIL_321451</name>
</gene>
<comment type="caution">
    <text evidence="1">The sequence shown here is derived from an EMBL/GenBank/DDBJ whole genome shotgun (WGS) entry which is preliminary data.</text>
</comment>
<dbReference type="Proteomes" id="UP000887013">
    <property type="component" value="Unassembled WGS sequence"/>
</dbReference>
<dbReference type="AlphaFoldDB" id="A0A8X6U346"/>
<evidence type="ECO:0000313" key="2">
    <source>
        <dbReference type="Proteomes" id="UP000887013"/>
    </source>
</evidence>
<dbReference type="EMBL" id="BMAW01021626">
    <property type="protein sequence ID" value="GFT73801.1"/>
    <property type="molecule type" value="Genomic_DNA"/>
</dbReference>
<organism evidence="1 2">
    <name type="scientific">Nephila pilipes</name>
    <name type="common">Giant wood spider</name>
    <name type="synonym">Nephila maculata</name>
    <dbReference type="NCBI Taxonomy" id="299642"/>
    <lineage>
        <taxon>Eukaryota</taxon>
        <taxon>Metazoa</taxon>
        <taxon>Ecdysozoa</taxon>
        <taxon>Arthropoda</taxon>
        <taxon>Chelicerata</taxon>
        <taxon>Arachnida</taxon>
        <taxon>Araneae</taxon>
        <taxon>Araneomorphae</taxon>
        <taxon>Entelegynae</taxon>
        <taxon>Araneoidea</taxon>
        <taxon>Nephilidae</taxon>
        <taxon>Nephila</taxon>
    </lineage>
</organism>
<accession>A0A8X6U346</accession>
<sequence length="98" mass="11279">MIFLWYYLECGTSYKDEMMESSAELVYATALKLPGECISCSLPNISKCSRVLAVVERHGRYLKPLTASRHSSCPVFISNDLFNSPCDFLRLHRVRWLL</sequence>